<protein>
    <submittedName>
        <fullName evidence="1">Uncharacterized protein</fullName>
    </submittedName>
</protein>
<gene>
    <name evidence="1" type="ORF">D9613_000960</name>
</gene>
<dbReference type="AlphaFoldDB" id="A0A8H4QZI3"/>
<dbReference type="EMBL" id="JAACJL010000015">
    <property type="protein sequence ID" value="KAF4620387.1"/>
    <property type="molecule type" value="Genomic_DNA"/>
</dbReference>
<evidence type="ECO:0000313" key="2">
    <source>
        <dbReference type="Proteomes" id="UP000521872"/>
    </source>
</evidence>
<dbReference type="SUPFAM" id="SSF54909">
    <property type="entry name" value="Dimeric alpha+beta barrel"/>
    <property type="match status" value="1"/>
</dbReference>
<keyword evidence="2" id="KW-1185">Reference proteome</keyword>
<dbReference type="Proteomes" id="UP000521872">
    <property type="component" value="Unassembled WGS sequence"/>
</dbReference>
<sequence length="207" mass="23740">MLNCSSEPMRNASSPQPESLLLFILQRSDLEDRAKIMDCSLTSSTSRSWYESEDYIVILALGNDLTRILESHMDNKMAWRLYTPLYAASNSNEESLRAVTHTLVLNGMSPKPEDEDDFNQWYAEEHVPLLSSVPGWIYSRRYRLIQSSSFEAKVPPNYLAVHAWESEESFLSDEYKQAVSTPWRNRVVNSVTAKERYVLTSNNTADS</sequence>
<proteinExistence type="predicted"/>
<name>A0A8H4QZI3_9AGAR</name>
<reference evidence="1 2" key="1">
    <citation type="submission" date="2019-12" db="EMBL/GenBank/DDBJ databases">
        <authorList>
            <person name="Floudas D."/>
            <person name="Bentzer J."/>
            <person name="Ahren D."/>
            <person name="Johansson T."/>
            <person name="Persson P."/>
            <person name="Tunlid A."/>
        </authorList>
    </citation>
    <scope>NUCLEOTIDE SEQUENCE [LARGE SCALE GENOMIC DNA]</scope>
    <source>
        <strain evidence="1 2">CBS 102.39</strain>
    </source>
</reference>
<accession>A0A8H4QZI3</accession>
<evidence type="ECO:0000313" key="1">
    <source>
        <dbReference type="EMBL" id="KAF4620387.1"/>
    </source>
</evidence>
<comment type="caution">
    <text evidence="1">The sequence shown here is derived from an EMBL/GenBank/DDBJ whole genome shotgun (WGS) entry which is preliminary data.</text>
</comment>
<dbReference type="InterPro" id="IPR011008">
    <property type="entry name" value="Dimeric_a/b-barrel"/>
</dbReference>
<dbReference type="Gene3D" id="3.30.70.100">
    <property type="match status" value="1"/>
</dbReference>
<organism evidence="1 2">
    <name type="scientific">Agrocybe pediades</name>
    <dbReference type="NCBI Taxonomy" id="84607"/>
    <lineage>
        <taxon>Eukaryota</taxon>
        <taxon>Fungi</taxon>
        <taxon>Dikarya</taxon>
        <taxon>Basidiomycota</taxon>
        <taxon>Agaricomycotina</taxon>
        <taxon>Agaricomycetes</taxon>
        <taxon>Agaricomycetidae</taxon>
        <taxon>Agaricales</taxon>
        <taxon>Agaricineae</taxon>
        <taxon>Strophariaceae</taxon>
        <taxon>Agrocybe</taxon>
    </lineage>
</organism>